<comment type="caution">
    <text evidence="2">The sequence shown here is derived from an EMBL/GenBank/DDBJ whole genome shotgun (WGS) entry which is preliminary data.</text>
</comment>
<name>A0ABS2CH00_9MICO</name>
<sequence length="121" mass="13082">MTWLVLFLSFAGGVVGAGAAAWVALRGQRQDARGEWRERLDQAIALVTADSTAEQQIGDELLADLIDSDLGSDEDRELARRIARIRLGQQIVGGPRGLRPAEEVDLSLAPGDDGDVEQEEE</sequence>
<reference evidence="2" key="1">
    <citation type="submission" date="2021-02" db="EMBL/GenBank/DDBJ databases">
        <title>Phycicoccus sp. MQZ13P-5T, whole genome shotgun sequence.</title>
        <authorList>
            <person name="Tuo L."/>
        </authorList>
    </citation>
    <scope>NUCLEOTIDE SEQUENCE</scope>
    <source>
        <strain evidence="2">MQZ13P-5</strain>
    </source>
</reference>
<dbReference type="EMBL" id="JAFDVD010000003">
    <property type="protein sequence ID" value="MBM6399153.1"/>
    <property type="molecule type" value="Genomic_DNA"/>
</dbReference>
<keyword evidence="3" id="KW-1185">Reference proteome</keyword>
<protein>
    <submittedName>
        <fullName evidence="2">Uncharacterized protein</fullName>
    </submittedName>
</protein>
<evidence type="ECO:0000313" key="3">
    <source>
        <dbReference type="Proteomes" id="UP001430172"/>
    </source>
</evidence>
<feature type="compositionally biased region" description="Acidic residues" evidence="1">
    <location>
        <begin position="112"/>
        <end position="121"/>
    </location>
</feature>
<feature type="region of interest" description="Disordered" evidence="1">
    <location>
        <begin position="93"/>
        <end position="121"/>
    </location>
</feature>
<evidence type="ECO:0000313" key="2">
    <source>
        <dbReference type="EMBL" id="MBM6399153.1"/>
    </source>
</evidence>
<evidence type="ECO:0000256" key="1">
    <source>
        <dbReference type="SAM" id="MobiDB-lite"/>
    </source>
</evidence>
<accession>A0ABS2CH00</accession>
<proteinExistence type="predicted"/>
<gene>
    <name evidence="2" type="ORF">JQN70_02005</name>
</gene>
<organism evidence="2 3">
    <name type="scientific">Phycicoccus sonneratiae</name>
    <dbReference type="NCBI Taxonomy" id="2807628"/>
    <lineage>
        <taxon>Bacteria</taxon>
        <taxon>Bacillati</taxon>
        <taxon>Actinomycetota</taxon>
        <taxon>Actinomycetes</taxon>
        <taxon>Micrococcales</taxon>
        <taxon>Intrasporangiaceae</taxon>
        <taxon>Phycicoccus</taxon>
    </lineage>
</organism>
<dbReference type="Proteomes" id="UP001430172">
    <property type="component" value="Unassembled WGS sequence"/>
</dbReference>
<dbReference type="RefSeq" id="WP_204129627.1">
    <property type="nucleotide sequence ID" value="NZ_JAFDVD010000003.1"/>
</dbReference>